<dbReference type="RefSeq" id="XP_068352592.1">
    <property type="nucleotide sequence ID" value="XM_068494258.1"/>
</dbReference>
<dbReference type="EMBL" id="MLAK01001004">
    <property type="protein sequence ID" value="OHS99455.1"/>
    <property type="molecule type" value="Genomic_DNA"/>
</dbReference>
<dbReference type="InterPro" id="IPR008979">
    <property type="entry name" value="Galactose-bd-like_sf"/>
</dbReference>
<accession>A0A1J4JM05</accession>
<dbReference type="OrthoDB" id="20133at2759"/>
<comment type="caution">
    <text evidence="1">The sequence shown here is derived from an EMBL/GenBank/DDBJ whole genome shotgun (WGS) entry which is preliminary data.</text>
</comment>
<dbReference type="AlphaFoldDB" id="A0A1J4JM05"/>
<evidence type="ECO:0000313" key="1">
    <source>
        <dbReference type="EMBL" id="OHS99455.1"/>
    </source>
</evidence>
<evidence type="ECO:0008006" key="3">
    <source>
        <dbReference type="Google" id="ProtNLM"/>
    </source>
</evidence>
<proteinExistence type="predicted"/>
<reference evidence="1" key="1">
    <citation type="submission" date="2016-10" db="EMBL/GenBank/DDBJ databases">
        <authorList>
            <person name="Benchimol M."/>
            <person name="Almeida L.G."/>
            <person name="Vasconcelos A.T."/>
            <person name="Perreira-Neves A."/>
            <person name="Rosa I.A."/>
            <person name="Tasca T."/>
            <person name="Bogo M.R."/>
            <person name="de Souza W."/>
        </authorList>
    </citation>
    <scope>NUCLEOTIDE SEQUENCE [LARGE SCALE GENOMIC DNA]</scope>
    <source>
        <strain evidence="1">K</strain>
    </source>
</reference>
<name>A0A1J4JM05_9EUKA</name>
<dbReference type="Gene3D" id="2.60.120.260">
    <property type="entry name" value="Galactose-binding domain-like"/>
    <property type="match status" value="1"/>
</dbReference>
<protein>
    <recommendedName>
        <fullName evidence="3">F5/8 type C domain-containing protein</fullName>
    </recommendedName>
</protein>
<dbReference type="SUPFAM" id="SSF49785">
    <property type="entry name" value="Galactose-binding domain-like"/>
    <property type="match status" value="1"/>
</dbReference>
<evidence type="ECO:0000313" key="2">
    <source>
        <dbReference type="Proteomes" id="UP000179807"/>
    </source>
</evidence>
<keyword evidence="2" id="KW-1185">Reference proteome</keyword>
<dbReference type="VEuPathDB" id="TrichDB:TRFO_08393"/>
<dbReference type="Proteomes" id="UP000179807">
    <property type="component" value="Unassembled WGS sequence"/>
</dbReference>
<dbReference type="GeneID" id="94828962"/>
<sequence length="432" mass="50452">MEKRNLHLSASGLLKATQTTHLENDFQFLFQNLYYKCSRFLACFISPKVCDLIKLDPTTNTFKIKIDWDHYSTEEDTFDDENQSNLIQDVFTKLTYLMKGKEIEINKKEEDILIKMALELGNGELLSMLKKEGDTMKVENVIEKLNVLSQSHITTEEEIAFIASHFTEFTEKQIKEMCVDTLESVMSHPKFVIKNENWLYDLIISLGKKYDVLLSYVEFEYLCDEKMNDFLEKIEFDDLNIKIWRNLCRRLKLHVDSHLHYTRHIGVHIPYENEPFKGIFNKLNEECNGNAISKEIVLTKASDGGSCHSQFINYSSDNCHSISGENNWLLFDFQKRAVILQSYTLQSPSSNSYFLISWSIEGSNDKTNWALIDKQITRDICANNLFKTFTCNSEQSYQYIRLRREAPDSEGSNYITFKNIEFFGYLVNAEDK</sequence>
<gene>
    <name evidence="1" type="ORF">TRFO_08393</name>
</gene>
<organism evidence="1 2">
    <name type="scientific">Tritrichomonas foetus</name>
    <dbReference type="NCBI Taxonomy" id="1144522"/>
    <lineage>
        <taxon>Eukaryota</taxon>
        <taxon>Metamonada</taxon>
        <taxon>Parabasalia</taxon>
        <taxon>Tritrichomonadida</taxon>
        <taxon>Tritrichomonadidae</taxon>
        <taxon>Tritrichomonas</taxon>
    </lineage>
</organism>